<dbReference type="EMBL" id="VCIW01000003">
    <property type="protein sequence ID" value="TLS52868.1"/>
    <property type="molecule type" value="Genomic_DNA"/>
</dbReference>
<evidence type="ECO:0000259" key="6">
    <source>
        <dbReference type="PROSITE" id="PS51935"/>
    </source>
</evidence>
<feature type="chain" id="PRO_5024278176" description="NlpC/P60 domain-containing protein" evidence="5">
    <location>
        <begin position="26"/>
        <end position="318"/>
    </location>
</feature>
<dbReference type="PANTHER" id="PTHR47053">
    <property type="entry name" value="MUREIN DD-ENDOPEPTIDASE MEPH-RELATED"/>
    <property type="match status" value="1"/>
</dbReference>
<evidence type="ECO:0000256" key="4">
    <source>
        <dbReference type="ARBA" id="ARBA00022807"/>
    </source>
</evidence>
<dbReference type="Gene3D" id="3.90.1720.10">
    <property type="entry name" value="endopeptidase domain like (from Nostoc punctiforme)"/>
    <property type="match status" value="1"/>
</dbReference>
<dbReference type="InterPro" id="IPR051202">
    <property type="entry name" value="Peptidase_C40"/>
</dbReference>
<dbReference type="OrthoDB" id="9813368at2"/>
<evidence type="ECO:0000256" key="1">
    <source>
        <dbReference type="ARBA" id="ARBA00007074"/>
    </source>
</evidence>
<keyword evidence="2" id="KW-0645">Protease</keyword>
<protein>
    <recommendedName>
        <fullName evidence="6">NlpC/P60 domain-containing protein</fullName>
    </recommendedName>
</protein>
<dbReference type="RefSeq" id="WP_138193108.1">
    <property type="nucleotide sequence ID" value="NZ_VCIW01000003.1"/>
</dbReference>
<organism evidence="7 8">
    <name type="scientific">Paenibacillus antri</name>
    <dbReference type="NCBI Taxonomy" id="2582848"/>
    <lineage>
        <taxon>Bacteria</taxon>
        <taxon>Bacillati</taxon>
        <taxon>Bacillota</taxon>
        <taxon>Bacilli</taxon>
        <taxon>Bacillales</taxon>
        <taxon>Paenibacillaceae</taxon>
        <taxon>Paenibacillus</taxon>
    </lineage>
</organism>
<comment type="similarity">
    <text evidence="1">Belongs to the peptidase C40 family.</text>
</comment>
<dbReference type="Proteomes" id="UP000309676">
    <property type="component" value="Unassembled WGS sequence"/>
</dbReference>
<evidence type="ECO:0000313" key="8">
    <source>
        <dbReference type="Proteomes" id="UP000309676"/>
    </source>
</evidence>
<evidence type="ECO:0000256" key="3">
    <source>
        <dbReference type="ARBA" id="ARBA00022801"/>
    </source>
</evidence>
<comment type="caution">
    <text evidence="7">The sequence shown here is derived from an EMBL/GenBank/DDBJ whole genome shotgun (WGS) entry which is preliminary data.</text>
</comment>
<keyword evidence="8" id="KW-1185">Reference proteome</keyword>
<dbReference type="GO" id="GO:0008234">
    <property type="term" value="F:cysteine-type peptidase activity"/>
    <property type="evidence" value="ECO:0007669"/>
    <property type="project" value="UniProtKB-KW"/>
</dbReference>
<reference evidence="7 8" key="1">
    <citation type="submission" date="2019-05" db="EMBL/GenBank/DDBJ databases">
        <authorList>
            <person name="Narsing Rao M.P."/>
            <person name="Li W.J."/>
        </authorList>
    </citation>
    <scope>NUCLEOTIDE SEQUENCE [LARGE SCALE GENOMIC DNA]</scope>
    <source>
        <strain evidence="7 8">SYSU_K30003</strain>
    </source>
</reference>
<dbReference type="InterPro" id="IPR012854">
    <property type="entry name" value="Cu_amine_oxidase-like_N"/>
</dbReference>
<keyword evidence="4" id="KW-0788">Thiol protease</keyword>
<dbReference type="AlphaFoldDB" id="A0A5R9GHH3"/>
<dbReference type="PANTHER" id="PTHR47053:SF1">
    <property type="entry name" value="MUREIN DD-ENDOPEPTIDASE MEPH-RELATED"/>
    <property type="match status" value="1"/>
</dbReference>
<feature type="domain" description="NlpC/P60" evidence="6">
    <location>
        <begin position="188"/>
        <end position="318"/>
    </location>
</feature>
<feature type="signal peptide" evidence="5">
    <location>
        <begin position="1"/>
        <end position="25"/>
    </location>
</feature>
<evidence type="ECO:0000313" key="7">
    <source>
        <dbReference type="EMBL" id="TLS52868.1"/>
    </source>
</evidence>
<evidence type="ECO:0000256" key="2">
    <source>
        <dbReference type="ARBA" id="ARBA00022670"/>
    </source>
</evidence>
<dbReference type="PROSITE" id="PS51935">
    <property type="entry name" value="NLPC_P60"/>
    <property type="match status" value="1"/>
</dbReference>
<dbReference type="Pfam" id="PF07833">
    <property type="entry name" value="Cu_amine_oxidN1"/>
    <property type="match status" value="1"/>
</dbReference>
<dbReference type="GO" id="GO:0006508">
    <property type="term" value="P:proteolysis"/>
    <property type="evidence" value="ECO:0007669"/>
    <property type="project" value="UniProtKB-KW"/>
</dbReference>
<proteinExistence type="inferred from homology"/>
<evidence type="ECO:0000256" key="5">
    <source>
        <dbReference type="SAM" id="SignalP"/>
    </source>
</evidence>
<dbReference type="InterPro" id="IPR036582">
    <property type="entry name" value="Mao_N_sf"/>
</dbReference>
<sequence>MRKWMTGAAAILVVAVGGTSFVASAAPAAVEAVLAPFRWSANGKSFSASATFHNGTESVPGSMNYKGTTYIPIRMAAEALGLTVQWDAKTSTATLVDSENDDDPVSDVPGKYPNASYTVSAKLVKSAALYRNMDEKGAVVGSGLKAGQSVVVLSEAGGWLKVVADGRIGYARTNVTDYVPFAQRPAWERTADSIIEAGLAYLGTPYEFDANLGQTATFDCSSFVNYLYEMHGMDMPRNSRQQSGLGKTVAFEDLRKGDLLFFTTPKRANKEGVDRVGHVAIYVGGGKVLHTFRVGIGVTVTQLDKNWMDRFISAKRVI</sequence>
<keyword evidence="3" id="KW-0378">Hydrolase</keyword>
<gene>
    <name evidence="7" type="ORF">FE782_05695</name>
</gene>
<dbReference type="Pfam" id="PF00877">
    <property type="entry name" value="NLPC_P60"/>
    <property type="match status" value="1"/>
</dbReference>
<dbReference type="InterPro" id="IPR038765">
    <property type="entry name" value="Papain-like_cys_pep_sf"/>
</dbReference>
<dbReference type="SUPFAM" id="SSF54001">
    <property type="entry name" value="Cysteine proteinases"/>
    <property type="match status" value="1"/>
</dbReference>
<dbReference type="SUPFAM" id="SSF55383">
    <property type="entry name" value="Copper amine oxidase, domain N"/>
    <property type="match status" value="1"/>
</dbReference>
<keyword evidence="5" id="KW-0732">Signal</keyword>
<name>A0A5R9GHH3_9BACL</name>
<accession>A0A5R9GHH3</accession>
<dbReference type="InterPro" id="IPR000064">
    <property type="entry name" value="NLP_P60_dom"/>
</dbReference>